<name>A0ABN7UV63_GIGMA</name>
<dbReference type="EMBL" id="CAJVQB010006257">
    <property type="protein sequence ID" value="CAG8680594.1"/>
    <property type="molecule type" value="Genomic_DNA"/>
</dbReference>
<gene>
    <name evidence="1" type="ORF">GMARGA_LOCUS10936</name>
</gene>
<protein>
    <submittedName>
        <fullName evidence="1">4149_t:CDS:1</fullName>
    </submittedName>
</protein>
<comment type="caution">
    <text evidence="1">The sequence shown here is derived from an EMBL/GenBank/DDBJ whole genome shotgun (WGS) entry which is preliminary data.</text>
</comment>
<reference evidence="1 2" key="1">
    <citation type="submission" date="2021-06" db="EMBL/GenBank/DDBJ databases">
        <authorList>
            <person name="Kallberg Y."/>
            <person name="Tangrot J."/>
            <person name="Rosling A."/>
        </authorList>
    </citation>
    <scope>NUCLEOTIDE SEQUENCE [LARGE SCALE GENOMIC DNA]</scope>
    <source>
        <strain evidence="1 2">120-4 pot B 10/14</strain>
    </source>
</reference>
<feature type="non-terminal residue" evidence="1">
    <location>
        <position position="1"/>
    </location>
</feature>
<dbReference type="Proteomes" id="UP000789901">
    <property type="component" value="Unassembled WGS sequence"/>
</dbReference>
<keyword evidence="2" id="KW-1185">Reference proteome</keyword>
<sequence>DDSCDDDIREKAKKLIENRQVSIIRLVNLNRWGSPGLKVILPWQVTEMDASVGIALMDNSGCDSRFYSDSFDSAEYDRRFNFEEPFNEIIQR</sequence>
<proteinExistence type="predicted"/>
<evidence type="ECO:0000313" key="2">
    <source>
        <dbReference type="Proteomes" id="UP000789901"/>
    </source>
</evidence>
<organism evidence="1 2">
    <name type="scientific">Gigaspora margarita</name>
    <dbReference type="NCBI Taxonomy" id="4874"/>
    <lineage>
        <taxon>Eukaryota</taxon>
        <taxon>Fungi</taxon>
        <taxon>Fungi incertae sedis</taxon>
        <taxon>Mucoromycota</taxon>
        <taxon>Glomeromycotina</taxon>
        <taxon>Glomeromycetes</taxon>
        <taxon>Diversisporales</taxon>
        <taxon>Gigasporaceae</taxon>
        <taxon>Gigaspora</taxon>
    </lineage>
</organism>
<accession>A0ABN7UV63</accession>
<evidence type="ECO:0000313" key="1">
    <source>
        <dbReference type="EMBL" id="CAG8680594.1"/>
    </source>
</evidence>